<name>A0A8J8NCT0_HALGN</name>
<dbReference type="AlphaFoldDB" id="A0A8J8NCT0"/>
<keyword evidence="2" id="KW-1185">Reference proteome</keyword>
<comment type="caution">
    <text evidence="1">The sequence shown here is derived from an EMBL/GenBank/DDBJ whole genome shotgun (WGS) entry which is preliminary data.</text>
</comment>
<evidence type="ECO:0000313" key="2">
    <source>
        <dbReference type="Proteomes" id="UP000785679"/>
    </source>
</evidence>
<reference evidence="1" key="1">
    <citation type="submission" date="2019-06" db="EMBL/GenBank/DDBJ databases">
        <authorList>
            <person name="Zheng W."/>
        </authorList>
    </citation>
    <scope>NUCLEOTIDE SEQUENCE</scope>
    <source>
        <strain evidence="1">QDHG01</strain>
    </source>
</reference>
<proteinExistence type="predicted"/>
<gene>
    <name evidence="1" type="ORF">FGO68_gene3458</name>
</gene>
<evidence type="ECO:0000313" key="1">
    <source>
        <dbReference type="EMBL" id="TNV72255.1"/>
    </source>
</evidence>
<organism evidence="1 2">
    <name type="scientific">Halteria grandinella</name>
    <dbReference type="NCBI Taxonomy" id="5974"/>
    <lineage>
        <taxon>Eukaryota</taxon>
        <taxon>Sar</taxon>
        <taxon>Alveolata</taxon>
        <taxon>Ciliophora</taxon>
        <taxon>Intramacronucleata</taxon>
        <taxon>Spirotrichea</taxon>
        <taxon>Stichotrichia</taxon>
        <taxon>Sporadotrichida</taxon>
        <taxon>Halteriidae</taxon>
        <taxon>Halteria</taxon>
    </lineage>
</organism>
<sequence>MPPCFKRVEKVIQTDLQAFLVRVRQIYDNTQQVKQPLQYYAQPSLADFHDKKARYPSFNKMKEVLACIYI</sequence>
<dbReference type="Proteomes" id="UP000785679">
    <property type="component" value="Unassembled WGS sequence"/>
</dbReference>
<protein>
    <submittedName>
        <fullName evidence="1">Uncharacterized protein</fullName>
    </submittedName>
</protein>
<dbReference type="EMBL" id="RRYP01023303">
    <property type="protein sequence ID" value="TNV72255.1"/>
    <property type="molecule type" value="Genomic_DNA"/>
</dbReference>
<accession>A0A8J8NCT0</accession>